<dbReference type="RefSeq" id="WP_135766461.1">
    <property type="nucleotide sequence ID" value="NZ_RQET01000001.1"/>
</dbReference>
<gene>
    <name evidence="1" type="ORF">EHO60_01890</name>
</gene>
<dbReference type="PANTHER" id="PTHR39473">
    <property type="match status" value="1"/>
</dbReference>
<dbReference type="EMBL" id="RQET01000001">
    <property type="protein sequence ID" value="TGK14119.1"/>
    <property type="molecule type" value="Genomic_DNA"/>
</dbReference>
<protein>
    <recommendedName>
        <fullName evidence="3">DinB family protein</fullName>
    </recommendedName>
</protein>
<keyword evidence="2" id="KW-1185">Reference proteome</keyword>
<evidence type="ECO:0008006" key="3">
    <source>
        <dbReference type="Google" id="ProtNLM"/>
    </source>
</evidence>
<dbReference type="OrthoDB" id="344594at2"/>
<name>A0A4R9GKJ8_9LEPT</name>
<comment type="caution">
    <text evidence="1">The sequence shown here is derived from an EMBL/GenBank/DDBJ whole genome shotgun (WGS) entry which is preliminary data.</text>
</comment>
<organism evidence="1 2">
    <name type="scientific">Leptospira fletcheri</name>
    <dbReference type="NCBI Taxonomy" id="2484981"/>
    <lineage>
        <taxon>Bacteria</taxon>
        <taxon>Pseudomonadati</taxon>
        <taxon>Spirochaetota</taxon>
        <taxon>Spirochaetia</taxon>
        <taxon>Leptospirales</taxon>
        <taxon>Leptospiraceae</taxon>
        <taxon>Leptospira</taxon>
    </lineage>
</organism>
<dbReference type="PANTHER" id="PTHR39473:SF1">
    <property type="entry name" value="DINB-LIKE DOMAIN-CONTAINING PROTEIN"/>
    <property type="match status" value="1"/>
</dbReference>
<proteinExistence type="predicted"/>
<evidence type="ECO:0000313" key="2">
    <source>
        <dbReference type="Proteomes" id="UP000298458"/>
    </source>
</evidence>
<reference evidence="1" key="1">
    <citation type="journal article" date="2019" name="PLoS Negl. Trop. Dis.">
        <title>Revisiting the worldwide diversity of Leptospira species in the environment.</title>
        <authorList>
            <person name="Vincent A.T."/>
            <person name="Schiettekatte O."/>
            <person name="Bourhy P."/>
            <person name="Veyrier F.J."/>
            <person name="Picardeau M."/>
        </authorList>
    </citation>
    <scope>NUCLEOTIDE SEQUENCE [LARGE SCALE GENOMIC DNA]</scope>
    <source>
        <strain evidence="1">SSW15</strain>
    </source>
</reference>
<dbReference type="Proteomes" id="UP000298458">
    <property type="component" value="Unassembled WGS sequence"/>
</dbReference>
<sequence length="182" mass="20441">MLTESSHLVESLSGVLTQLADIVSKVPVEPYTRPLPILSGSSVGKHVRHSIEFVEALLRGRENETISYDRRERNPLYEESPSAASGRLGDLASVIRIWNWSGPVSLSYIADPFSEKEGSTDTYWERELLYVQEHTIHHDAMIRIGLEYGLCFSNIPSAFGFAFSTIQFERSIALPMGWDPVI</sequence>
<dbReference type="AlphaFoldDB" id="A0A4R9GKJ8"/>
<evidence type="ECO:0000313" key="1">
    <source>
        <dbReference type="EMBL" id="TGK14119.1"/>
    </source>
</evidence>
<accession>A0A4R9GKJ8</accession>